<reference evidence="3 4" key="1">
    <citation type="submission" date="2019-02" db="EMBL/GenBank/DDBJ databases">
        <title>Deep-cultivation of Planctomycetes and their phenomic and genomic characterization uncovers novel biology.</title>
        <authorList>
            <person name="Wiegand S."/>
            <person name="Jogler M."/>
            <person name="Boedeker C."/>
            <person name="Pinto D."/>
            <person name="Vollmers J."/>
            <person name="Rivas-Marin E."/>
            <person name="Kohn T."/>
            <person name="Peeters S.H."/>
            <person name="Heuer A."/>
            <person name="Rast P."/>
            <person name="Oberbeckmann S."/>
            <person name="Bunk B."/>
            <person name="Jeske O."/>
            <person name="Meyerdierks A."/>
            <person name="Storesund J.E."/>
            <person name="Kallscheuer N."/>
            <person name="Luecker S."/>
            <person name="Lage O.M."/>
            <person name="Pohl T."/>
            <person name="Merkel B.J."/>
            <person name="Hornburger P."/>
            <person name="Mueller R.-W."/>
            <person name="Bruemmer F."/>
            <person name="Labrenz M."/>
            <person name="Spormann A.M."/>
            <person name="Op den Camp H."/>
            <person name="Overmann J."/>
            <person name="Amann R."/>
            <person name="Jetten M.S.M."/>
            <person name="Mascher T."/>
            <person name="Medema M.H."/>
            <person name="Devos D.P."/>
            <person name="Kaster A.-K."/>
            <person name="Ovreas L."/>
            <person name="Rohde M."/>
            <person name="Galperin M.Y."/>
            <person name="Jogler C."/>
        </authorList>
    </citation>
    <scope>NUCLEOTIDE SEQUENCE [LARGE SCALE GENOMIC DNA]</scope>
    <source>
        <strain evidence="3 4">Mal48</strain>
    </source>
</reference>
<keyword evidence="4" id="KW-1185">Reference proteome</keyword>
<dbReference type="Pfam" id="PF01903">
    <property type="entry name" value="CbiX"/>
    <property type="match status" value="1"/>
</dbReference>
<keyword evidence="2 3" id="KW-0456">Lyase</keyword>
<gene>
    <name evidence="3" type="primary">cbiX</name>
    <name evidence="3" type="ORF">Mal48_47910</name>
</gene>
<evidence type="ECO:0000256" key="1">
    <source>
        <dbReference type="ARBA" id="ARBA00022723"/>
    </source>
</evidence>
<dbReference type="GO" id="GO:0046872">
    <property type="term" value="F:metal ion binding"/>
    <property type="evidence" value="ECO:0007669"/>
    <property type="project" value="UniProtKB-KW"/>
</dbReference>
<evidence type="ECO:0000313" key="3">
    <source>
        <dbReference type="EMBL" id="QDT35514.1"/>
    </source>
</evidence>
<dbReference type="EC" id="4.99.1.3" evidence="3"/>
<dbReference type="Proteomes" id="UP000315724">
    <property type="component" value="Chromosome"/>
</dbReference>
<dbReference type="AlphaFoldDB" id="A0A517QV76"/>
<dbReference type="InterPro" id="IPR050963">
    <property type="entry name" value="Sirohydro_Cobaltochel/CbiX"/>
</dbReference>
<sequence>MQTAILLVAHGSRRDEANDDLVKLAKMFTEATTDEIVEVGFLEIAHPSIPEGLQACAERGAESISILPFFLSPGDHVTRDLANFRDRFLAQTPQIACHVCPPIGLHSKLVELMLLRLSEGRQLATEVAGETE</sequence>
<dbReference type="CDD" id="cd03416">
    <property type="entry name" value="CbiX_SirB_N"/>
    <property type="match status" value="1"/>
</dbReference>
<dbReference type="Gene3D" id="3.40.50.1400">
    <property type="match status" value="1"/>
</dbReference>
<dbReference type="GO" id="GO:0016852">
    <property type="term" value="F:sirohydrochlorin cobaltochelatase activity"/>
    <property type="evidence" value="ECO:0007669"/>
    <property type="project" value="UniProtKB-EC"/>
</dbReference>
<dbReference type="OrthoDB" id="9797895at2"/>
<name>A0A517QV76_9PLAN</name>
<organism evidence="3 4">
    <name type="scientific">Thalassoglobus polymorphus</name>
    <dbReference type="NCBI Taxonomy" id="2527994"/>
    <lineage>
        <taxon>Bacteria</taxon>
        <taxon>Pseudomonadati</taxon>
        <taxon>Planctomycetota</taxon>
        <taxon>Planctomycetia</taxon>
        <taxon>Planctomycetales</taxon>
        <taxon>Planctomycetaceae</taxon>
        <taxon>Thalassoglobus</taxon>
    </lineage>
</organism>
<dbReference type="InterPro" id="IPR002762">
    <property type="entry name" value="CbiX-like"/>
</dbReference>
<dbReference type="EMBL" id="CP036267">
    <property type="protein sequence ID" value="QDT35514.1"/>
    <property type="molecule type" value="Genomic_DNA"/>
</dbReference>
<accession>A0A517QV76</accession>
<proteinExistence type="predicted"/>
<dbReference type="SUPFAM" id="SSF53800">
    <property type="entry name" value="Chelatase"/>
    <property type="match status" value="1"/>
</dbReference>
<evidence type="ECO:0000313" key="4">
    <source>
        <dbReference type="Proteomes" id="UP000315724"/>
    </source>
</evidence>
<dbReference type="PANTHER" id="PTHR33542:SF3">
    <property type="entry name" value="SIROHYDROCHLORIN FERROCHELATASE, CHLOROPLASTIC"/>
    <property type="match status" value="1"/>
</dbReference>
<evidence type="ECO:0000256" key="2">
    <source>
        <dbReference type="ARBA" id="ARBA00023239"/>
    </source>
</evidence>
<keyword evidence="1" id="KW-0479">Metal-binding</keyword>
<dbReference type="RefSeq" id="WP_145205210.1">
    <property type="nucleotide sequence ID" value="NZ_CP036267.1"/>
</dbReference>
<dbReference type="KEGG" id="tpol:Mal48_47910"/>
<dbReference type="PANTHER" id="PTHR33542">
    <property type="entry name" value="SIROHYDROCHLORIN FERROCHELATASE, CHLOROPLASTIC"/>
    <property type="match status" value="1"/>
</dbReference>
<protein>
    <submittedName>
        <fullName evidence="3">Sirohydrochlorin cobaltochelatase</fullName>
        <ecNumber evidence="3">4.99.1.3</ecNumber>
    </submittedName>
</protein>